<dbReference type="InterPro" id="IPR009718">
    <property type="entry name" value="Rex_DNA-bd_C_dom"/>
</dbReference>
<dbReference type="InterPro" id="IPR036291">
    <property type="entry name" value="NAD(P)-bd_dom_sf"/>
</dbReference>
<dbReference type="SMART" id="SM00881">
    <property type="entry name" value="CoA_binding"/>
    <property type="match status" value="1"/>
</dbReference>
<keyword evidence="10" id="KW-1185">Reference proteome</keyword>
<dbReference type="NCBIfam" id="NF003993">
    <property type="entry name" value="PRK05472.2-2"/>
    <property type="match status" value="1"/>
</dbReference>
<proteinExistence type="inferred from homology"/>
<feature type="domain" description="CoA-binding" evidence="8">
    <location>
        <begin position="80"/>
        <end position="180"/>
    </location>
</feature>
<feature type="binding site" evidence="7">
    <location>
        <begin position="90"/>
        <end position="95"/>
    </location>
    <ligand>
        <name>NAD(+)</name>
        <dbReference type="ChEBI" id="CHEBI:57540"/>
    </ligand>
</feature>
<protein>
    <recommendedName>
        <fullName evidence="7">Redox-sensing transcriptional repressor Rex</fullName>
    </recommendedName>
</protein>
<gene>
    <name evidence="7" type="primary">rex</name>
    <name evidence="9" type="ORF">SAMN00017405_1908</name>
</gene>
<dbReference type="SUPFAM" id="SSF46785">
    <property type="entry name" value="Winged helix' DNA-binding domain"/>
    <property type="match status" value="1"/>
</dbReference>
<keyword evidence="6 7" id="KW-0804">Transcription</keyword>
<comment type="subunit">
    <text evidence="7">Homodimer.</text>
</comment>
<dbReference type="GO" id="GO:0003700">
    <property type="term" value="F:DNA-binding transcription factor activity"/>
    <property type="evidence" value="ECO:0007669"/>
    <property type="project" value="UniProtKB-UniRule"/>
</dbReference>
<evidence type="ECO:0000313" key="9">
    <source>
        <dbReference type="EMBL" id="SMB92131.1"/>
    </source>
</evidence>
<dbReference type="GO" id="GO:0045892">
    <property type="term" value="P:negative regulation of DNA-templated transcription"/>
    <property type="evidence" value="ECO:0007669"/>
    <property type="project" value="InterPro"/>
</dbReference>
<dbReference type="NCBIfam" id="NF003995">
    <property type="entry name" value="PRK05472.2-4"/>
    <property type="match status" value="1"/>
</dbReference>
<dbReference type="NCBIfam" id="NF003994">
    <property type="entry name" value="PRK05472.2-3"/>
    <property type="match status" value="1"/>
</dbReference>
<evidence type="ECO:0000259" key="8">
    <source>
        <dbReference type="SMART" id="SM00881"/>
    </source>
</evidence>
<dbReference type="OrthoDB" id="9784760at2"/>
<dbReference type="RefSeq" id="WP_084053516.1">
    <property type="nucleotide sequence ID" value="NZ_FWWT01000020.1"/>
</dbReference>
<reference evidence="9 10" key="1">
    <citation type="submission" date="2017-04" db="EMBL/GenBank/DDBJ databases">
        <authorList>
            <person name="Afonso C.L."/>
            <person name="Miller P.J."/>
            <person name="Scott M.A."/>
            <person name="Spackman E."/>
            <person name="Goraichik I."/>
            <person name="Dimitrov K.M."/>
            <person name="Suarez D.L."/>
            <person name="Swayne D.E."/>
        </authorList>
    </citation>
    <scope>NUCLEOTIDE SEQUENCE [LARGE SCALE GENOMIC DNA]</scope>
    <source>
        <strain evidence="9 10">DSM 11270</strain>
    </source>
</reference>
<dbReference type="InterPro" id="IPR022876">
    <property type="entry name" value="Tscrpt_rep_Rex"/>
</dbReference>
<comment type="subcellular location">
    <subcellularLocation>
        <location evidence="7">Cytoplasm</location>
    </subcellularLocation>
</comment>
<dbReference type="InterPro" id="IPR036390">
    <property type="entry name" value="WH_DNA-bd_sf"/>
</dbReference>
<keyword evidence="1 7" id="KW-0963">Cytoplasm</keyword>
<accession>A0A1W1VGD3</accession>
<dbReference type="NCBIfam" id="NF003989">
    <property type="entry name" value="PRK05472.1-3"/>
    <property type="match status" value="1"/>
</dbReference>
<dbReference type="Gene3D" id="3.40.50.720">
    <property type="entry name" value="NAD(P)-binding Rossmann-like Domain"/>
    <property type="match status" value="1"/>
</dbReference>
<keyword evidence="5 7" id="KW-0238">DNA-binding</keyword>
<dbReference type="NCBIfam" id="NF003992">
    <property type="entry name" value="PRK05472.2-1"/>
    <property type="match status" value="1"/>
</dbReference>
<dbReference type="NCBIfam" id="NF003996">
    <property type="entry name" value="PRK05472.2-5"/>
    <property type="match status" value="1"/>
</dbReference>
<evidence type="ECO:0000256" key="7">
    <source>
        <dbReference type="HAMAP-Rule" id="MF_01131"/>
    </source>
</evidence>
<dbReference type="PANTHER" id="PTHR35786:SF1">
    <property type="entry name" value="REDOX-SENSING TRANSCRIPTIONAL REPRESSOR REX 1"/>
    <property type="match status" value="1"/>
</dbReference>
<dbReference type="HAMAP" id="MF_01131">
    <property type="entry name" value="Rex"/>
    <property type="match status" value="1"/>
</dbReference>
<evidence type="ECO:0000256" key="4">
    <source>
        <dbReference type="ARBA" id="ARBA00023027"/>
    </source>
</evidence>
<dbReference type="Gene3D" id="1.10.10.10">
    <property type="entry name" value="Winged helix-like DNA-binding domain superfamily/Winged helix DNA-binding domain"/>
    <property type="match status" value="1"/>
</dbReference>
<dbReference type="GO" id="GO:0003677">
    <property type="term" value="F:DNA binding"/>
    <property type="evidence" value="ECO:0007669"/>
    <property type="project" value="UniProtKB-UniRule"/>
</dbReference>
<evidence type="ECO:0000256" key="2">
    <source>
        <dbReference type="ARBA" id="ARBA00022491"/>
    </source>
</evidence>
<dbReference type="STRING" id="656914.SAMN00017405_1908"/>
<dbReference type="Pfam" id="PF06971">
    <property type="entry name" value="Put_DNA-bind_N"/>
    <property type="match status" value="1"/>
</dbReference>
<dbReference type="GO" id="GO:0005737">
    <property type="term" value="C:cytoplasm"/>
    <property type="evidence" value="ECO:0007669"/>
    <property type="project" value="UniProtKB-SubCell"/>
</dbReference>
<evidence type="ECO:0000256" key="5">
    <source>
        <dbReference type="ARBA" id="ARBA00023125"/>
    </source>
</evidence>
<dbReference type="Pfam" id="PF02629">
    <property type="entry name" value="CoA_binding"/>
    <property type="match status" value="1"/>
</dbReference>
<evidence type="ECO:0000256" key="1">
    <source>
        <dbReference type="ARBA" id="ARBA00022490"/>
    </source>
</evidence>
<feature type="DNA-binding region" description="H-T-H motif" evidence="7">
    <location>
        <begin position="16"/>
        <end position="55"/>
    </location>
</feature>
<dbReference type="InterPro" id="IPR058236">
    <property type="entry name" value="Rex_actinobacterial-type"/>
</dbReference>
<keyword evidence="3 7" id="KW-0805">Transcription regulation</keyword>
<comment type="similarity">
    <text evidence="7">Belongs to the transcriptional regulatory Rex family.</text>
</comment>
<comment type="function">
    <text evidence="7">Modulates transcription in response to changes in cellular NADH/NAD(+) redox state.</text>
</comment>
<dbReference type="PANTHER" id="PTHR35786">
    <property type="entry name" value="REDOX-SENSING TRANSCRIPTIONAL REPRESSOR REX"/>
    <property type="match status" value="1"/>
</dbReference>
<dbReference type="Proteomes" id="UP000192731">
    <property type="component" value="Unassembled WGS sequence"/>
</dbReference>
<sequence>MKSLKIPEATVMRLSVYSRFLTRVQEKGVVNISSGEIAEGIGGSPAQVRKDLAYFGEFGTRGVGYNANELNHHIMKILGLGEKWPVAIIGAGNLGSALTQYKGFIDRGFKVVAIFDNDLNKIGLTLNGIPVYSIADMEKIIRELDVKIAIIAVPAEHAQGVADHLANCNVMAILNFAQHVISVPEHIELRNVDLAVNLEILTFNLSLQKEKDKEK</sequence>
<dbReference type="SUPFAM" id="SSF51735">
    <property type="entry name" value="NAD(P)-binding Rossmann-fold domains"/>
    <property type="match status" value="1"/>
</dbReference>
<dbReference type="InterPro" id="IPR036388">
    <property type="entry name" value="WH-like_DNA-bd_sf"/>
</dbReference>
<dbReference type="EMBL" id="FWWT01000020">
    <property type="protein sequence ID" value="SMB92131.1"/>
    <property type="molecule type" value="Genomic_DNA"/>
</dbReference>
<evidence type="ECO:0000313" key="10">
    <source>
        <dbReference type="Proteomes" id="UP000192731"/>
    </source>
</evidence>
<dbReference type="InterPro" id="IPR003781">
    <property type="entry name" value="CoA-bd"/>
</dbReference>
<keyword evidence="2 7" id="KW-0678">Repressor</keyword>
<keyword evidence="4 7" id="KW-0520">NAD</keyword>
<name>A0A1W1VGD3_DESTI</name>
<dbReference type="AlphaFoldDB" id="A0A1W1VGD3"/>
<dbReference type="GO" id="GO:0051775">
    <property type="term" value="P:response to redox state"/>
    <property type="evidence" value="ECO:0007669"/>
    <property type="project" value="InterPro"/>
</dbReference>
<evidence type="ECO:0000256" key="6">
    <source>
        <dbReference type="ARBA" id="ARBA00023163"/>
    </source>
</evidence>
<evidence type="ECO:0000256" key="3">
    <source>
        <dbReference type="ARBA" id="ARBA00023015"/>
    </source>
</evidence>
<organism evidence="9 10">
    <name type="scientific">Desulfonispora thiosulfatigenes DSM 11270</name>
    <dbReference type="NCBI Taxonomy" id="656914"/>
    <lineage>
        <taxon>Bacteria</taxon>
        <taxon>Bacillati</taxon>
        <taxon>Bacillota</taxon>
        <taxon>Clostridia</taxon>
        <taxon>Eubacteriales</taxon>
        <taxon>Peptococcaceae</taxon>
        <taxon>Desulfonispora</taxon>
    </lineage>
</organism>